<dbReference type="GO" id="GO:0003676">
    <property type="term" value="F:nucleic acid binding"/>
    <property type="evidence" value="ECO:0007669"/>
    <property type="project" value="InterPro"/>
</dbReference>
<dbReference type="PANTHER" id="PTHR46791:SF14">
    <property type="match status" value="1"/>
</dbReference>
<sequence length="308" mass="36438">MFLQDQLDIYGMLHGYKMMHLKCIQAGYVVTQETIRRLLKILDPHGVHLRRRNRLRWRMYQNPGPNFLWHVDSYDKLKPYGICINGAIDGFSRMVIWLHAYSTNSDPRIIAQYFIDEVSSRNGTAARIRSDLGTEICYIEQMQMFLRHDHLDNFSHRCYLYGSSNHNQRIENWWGFLRKQHAQFWMNLFQDLKDSDSFSGDFLDKSLIQFTCLEIIENCRKLFTSGTLTEFAHAELLDDVYPTPTFWRQQKIEACREECLQRGPYPCDDTVFDICCLAMAENSLHPPTSQKEAIELYMFLRAYIQAQI</sequence>
<dbReference type="InterPro" id="IPR058913">
    <property type="entry name" value="Integrase_dom_put"/>
</dbReference>
<dbReference type="AlphaFoldDB" id="A0AA47P8E4"/>
<accession>A0AA47P8E4</accession>
<dbReference type="Gene3D" id="3.30.420.10">
    <property type="entry name" value="Ribonuclease H-like superfamily/Ribonuclease H"/>
    <property type="match status" value="1"/>
</dbReference>
<reference evidence="2" key="1">
    <citation type="journal article" date="2023" name="Front. Mar. Sci.">
        <title>A new Merluccius polli reference genome to investigate the effects of global change in West African waters.</title>
        <authorList>
            <person name="Mateo J.L."/>
            <person name="Blanco-Fernandez C."/>
            <person name="Garcia-Vazquez E."/>
            <person name="Machado-Schiaffino G."/>
        </authorList>
    </citation>
    <scope>NUCLEOTIDE SEQUENCE</scope>
    <source>
        <strain evidence="2">C29</strain>
        <tissue evidence="2">Fin</tissue>
    </source>
</reference>
<comment type="caution">
    <text evidence="2">The sequence shown here is derived from an EMBL/GenBank/DDBJ whole genome shotgun (WGS) entry which is preliminary data.</text>
</comment>
<dbReference type="SUPFAM" id="SSF53098">
    <property type="entry name" value="Ribonuclease H-like"/>
    <property type="match status" value="1"/>
</dbReference>
<dbReference type="InterPro" id="IPR012337">
    <property type="entry name" value="RNaseH-like_sf"/>
</dbReference>
<evidence type="ECO:0000259" key="1">
    <source>
        <dbReference type="Pfam" id="PF24764"/>
    </source>
</evidence>
<dbReference type="EMBL" id="JAOPHQ010001144">
    <property type="protein sequence ID" value="KAK0152045.1"/>
    <property type="molecule type" value="Genomic_DNA"/>
</dbReference>
<dbReference type="Pfam" id="PF24764">
    <property type="entry name" value="rva_4"/>
    <property type="match status" value="1"/>
</dbReference>
<dbReference type="PANTHER" id="PTHR46791">
    <property type="entry name" value="EXPRESSED PROTEIN"/>
    <property type="match status" value="1"/>
</dbReference>
<feature type="domain" description="Integrase core" evidence="1">
    <location>
        <begin position="60"/>
        <end position="200"/>
    </location>
</feature>
<proteinExistence type="predicted"/>
<name>A0AA47P8E4_MERPO</name>
<dbReference type="InterPro" id="IPR036397">
    <property type="entry name" value="RNaseH_sf"/>
</dbReference>
<dbReference type="Proteomes" id="UP001174136">
    <property type="component" value="Unassembled WGS sequence"/>
</dbReference>
<protein>
    <recommendedName>
        <fullName evidence="1">Integrase core domain-containing protein</fullName>
    </recommendedName>
</protein>
<gene>
    <name evidence="2" type="ORF">N1851_006571</name>
</gene>
<keyword evidence="3" id="KW-1185">Reference proteome</keyword>
<evidence type="ECO:0000313" key="2">
    <source>
        <dbReference type="EMBL" id="KAK0152045.1"/>
    </source>
</evidence>
<evidence type="ECO:0000313" key="3">
    <source>
        <dbReference type="Proteomes" id="UP001174136"/>
    </source>
</evidence>
<organism evidence="2 3">
    <name type="scientific">Merluccius polli</name>
    <name type="common">Benguela hake</name>
    <name type="synonym">Merluccius cadenati</name>
    <dbReference type="NCBI Taxonomy" id="89951"/>
    <lineage>
        <taxon>Eukaryota</taxon>
        <taxon>Metazoa</taxon>
        <taxon>Chordata</taxon>
        <taxon>Craniata</taxon>
        <taxon>Vertebrata</taxon>
        <taxon>Euteleostomi</taxon>
        <taxon>Actinopterygii</taxon>
        <taxon>Neopterygii</taxon>
        <taxon>Teleostei</taxon>
        <taxon>Neoteleostei</taxon>
        <taxon>Acanthomorphata</taxon>
        <taxon>Zeiogadaria</taxon>
        <taxon>Gadariae</taxon>
        <taxon>Gadiformes</taxon>
        <taxon>Gadoidei</taxon>
        <taxon>Merlucciidae</taxon>
        <taxon>Merluccius</taxon>
    </lineage>
</organism>